<name>A0A2C6KLQ8_9APIC</name>
<comment type="caution">
    <text evidence="2">The sequence shown here is derived from an EMBL/GenBank/DDBJ whole genome shotgun (WGS) entry which is preliminary data.</text>
</comment>
<accession>A0A2C6KLQ8</accession>
<keyword evidence="3" id="KW-1185">Reference proteome</keyword>
<evidence type="ECO:0000313" key="3">
    <source>
        <dbReference type="Proteomes" id="UP000221165"/>
    </source>
</evidence>
<evidence type="ECO:0000256" key="1">
    <source>
        <dbReference type="SAM" id="MobiDB-lite"/>
    </source>
</evidence>
<sequence length="305" mass="34263">MIRPEGEIMVTGGQEEMPRGLEKPRPGFESPLALPVFDDVDEAPNGPAPVSVGPRLFAINCETGDAEEILTRKEVERYLLECQQDTNSMAAPPRELHHPYEGCRSHCIFTTASSAAPKIPLTPLPIDQLPGGIEVDCVPRHFLEYPATEQEKWKTFQKTYLQYLQWETEKARYNLPYLLAPDLLSSYLSGTDRNTSRPGSQGAAKGSHSRSSKHATVSAARAVRLPSFPMSVQALELNSLFLRRQAVSLGCVEARTIFKQSETRWWRGLSTEYWGKEIYLSYTSSVLFPVRSGRRRDAAPIFLKY</sequence>
<dbReference type="RefSeq" id="XP_067919277.1">
    <property type="nucleotide sequence ID" value="XM_068068749.1"/>
</dbReference>
<feature type="region of interest" description="Disordered" evidence="1">
    <location>
        <begin position="190"/>
        <end position="215"/>
    </location>
</feature>
<feature type="region of interest" description="Disordered" evidence="1">
    <location>
        <begin position="1"/>
        <end position="29"/>
    </location>
</feature>
<gene>
    <name evidence="2" type="ORF">CSUI_008622</name>
</gene>
<reference evidence="2 3" key="1">
    <citation type="journal article" date="2017" name="Int. J. Parasitol.">
        <title>The genome of the protozoan parasite Cystoisospora suis and a reverse vaccinology approach to identify vaccine candidates.</title>
        <authorList>
            <person name="Palmieri N."/>
            <person name="Shrestha A."/>
            <person name="Ruttkowski B."/>
            <person name="Beck T."/>
            <person name="Vogl C."/>
            <person name="Tomley F."/>
            <person name="Blake D.P."/>
            <person name="Joachim A."/>
        </authorList>
    </citation>
    <scope>NUCLEOTIDE SEQUENCE [LARGE SCALE GENOMIC DNA]</scope>
    <source>
        <strain evidence="2 3">Wien I</strain>
    </source>
</reference>
<feature type="compositionally biased region" description="Basic and acidic residues" evidence="1">
    <location>
        <begin position="16"/>
        <end position="26"/>
    </location>
</feature>
<protein>
    <submittedName>
        <fullName evidence="2">Uncharacterized protein</fullName>
    </submittedName>
</protein>
<dbReference type="AlphaFoldDB" id="A0A2C6KLQ8"/>
<dbReference type="GeneID" id="94431960"/>
<dbReference type="VEuPathDB" id="ToxoDB:CSUI_008622"/>
<proteinExistence type="predicted"/>
<evidence type="ECO:0000313" key="2">
    <source>
        <dbReference type="EMBL" id="PHJ17558.1"/>
    </source>
</evidence>
<organism evidence="2 3">
    <name type="scientific">Cystoisospora suis</name>
    <dbReference type="NCBI Taxonomy" id="483139"/>
    <lineage>
        <taxon>Eukaryota</taxon>
        <taxon>Sar</taxon>
        <taxon>Alveolata</taxon>
        <taxon>Apicomplexa</taxon>
        <taxon>Conoidasida</taxon>
        <taxon>Coccidia</taxon>
        <taxon>Eucoccidiorida</taxon>
        <taxon>Eimeriorina</taxon>
        <taxon>Sarcocystidae</taxon>
        <taxon>Cystoisospora</taxon>
    </lineage>
</organism>
<dbReference type="EMBL" id="MIGC01004883">
    <property type="protein sequence ID" value="PHJ17558.1"/>
    <property type="molecule type" value="Genomic_DNA"/>
</dbReference>
<dbReference type="Proteomes" id="UP000221165">
    <property type="component" value="Unassembled WGS sequence"/>
</dbReference>
<feature type="compositionally biased region" description="Polar residues" evidence="1">
    <location>
        <begin position="190"/>
        <end position="199"/>
    </location>
</feature>